<dbReference type="AlphaFoldDB" id="A0A7M2WZ16"/>
<dbReference type="Proteomes" id="UP000593765">
    <property type="component" value="Chromosome"/>
</dbReference>
<dbReference type="EMBL" id="CP063458">
    <property type="protein sequence ID" value="QOV90679.1"/>
    <property type="molecule type" value="Genomic_DNA"/>
</dbReference>
<dbReference type="RefSeq" id="WP_206293778.1">
    <property type="nucleotide sequence ID" value="NZ_CP063458.1"/>
</dbReference>
<sequence>MTSQDFMWEVVQALDRAKVPYMVVGSLSSNVYGIPRSTKDADFVVELRDVPIGAIADQLGPGYLLDSQMSFETVTGTYRWKIRHIDSAFQIELFLISEDPHDRERFLRRRKVKYNGNPVFVATAEDVVITKLRWSRQGKRAKDLDDVRSVLTVSGENLDWEYIHRWCAIHKTESILSDVRKSVPT</sequence>
<evidence type="ECO:0000313" key="2">
    <source>
        <dbReference type="Proteomes" id="UP000593765"/>
    </source>
</evidence>
<accession>A0A7M2WZ16</accession>
<evidence type="ECO:0000313" key="1">
    <source>
        <dbReference type="EMBL" id="QOV90679.1"/>
    </source>
</evidence>
<dbReference type="SUPFAM" id="SSF81301">
    <property type="entry name" value="Nucleotidyltransferase"/>
    <property type="match status" value="1"/>
</dbReference>
<proteinExistence type="predicted"/>
<organism evidence="1 2">
    <name type="scientific">Humisphaera borealis</name>
    <dbReference type="NCBI Taxonomy" id="2807512"/>
    <lineage>
        <taxon>Bacteria</taxon>
        <taxon>Pseudomonadati</taxon>
        <taxon>Planctomycetota</taxon>
        <taxon>Phycisphaerae</taxon>
        <taxon>Tepidisphaerales</taxon>
        <taxon>Tepidisphaeraceae</taxon>
        <taxon>Humisphaera</taxon>
    </lineage>
</organism>
<dbReference type="Gene3D" id="3.30.460.40">
    <property type="match status" value="1"/>
</dbReference>
<gene>
    <name evidence="1" type="ORF">IPV69_04790</name>
</gene>
<keyword evidence="2" id="KW-1185">Reference proteome</keyword>
<name>A0A7M2WZ16_9BACT</name>
<evidence type="ECO:0008006" key="3">
    <source>
        <dbReference type="Google" id="ProtNLM"/>
    </source>
</evidence>
<protein>
    <recommendedName>
        <fullName evidence="3">Nucleotidyltransferase family protein</fullName>
    </recommendedName>
</protein>
<reference evidence="1 2" key="1">
    <citation type="submission" date="2020-10" db="EMBL/GenBank/DDBJ databases">
        <title>Wide distribution of Phycisphaera-like planctomycetes from WD2101 soil group in peatlands and genome analysis of the first cultivated representative.</title>
        <authorList>
            <person name="Dedysh S.N."/>
            <person name="Beletsky A.V."/>
            <person name="Ivanova A."/>
            <person name="Kulichevskaya I.S."/>
            <person name="Suzina N.E."/>
            <person name="Philippov D.A."/>
            <person name="Rakitin A.L."/>
            <person name="Mardanov A.V."/>
            <person name="Ravin N.V."/>
        </authorList>
    </citation>
    <scope>NUCLEOTIDE SEQUENCE [LARGE SCALE GENOMIC DNA]</scope>
    <source>
        <strain evidence="1 2">M1803</strain>
    </source>
</reference>
<dbReference type="InterPro" id="IPR043519">
    <property type="entry name" value="NT_sf"/>
</dbReference>
<dbReference type="KEGG" id="hbs:IPV69_04790"/>